<dbReference type="SUPFAM" id="SSF52540">
    <property type="entry name" value="P-loop containing nucleoside triphosphate hydrolases"/>
    <property type="match status" value="1"/>
</dbReference>
<feature type="transmembrane region" description="Helical" evidence="10">
    <location>
        <begin position="104"/>
        <end position="126"/>
    </location>
</feature>
<feature type="transmembrane region" description="Helical" evidence="10">
    <location>
        <begin position="269"/>
        <end position="299"/>
    </location>
</feature>
<evidence type="ECO:0000313" key="13">
    <source>
        <dbReference type="Proteomes" id="UP000789704"/>
    </source>
</evidence>
<feature type="transmembrane region" description="Helical" evidence="10">
    <location>
        <begin position="234"/>
        <end position="257"/>
    </location>
</feature>
<dbReference type="InterPro" id="IPR003593">
    <property type="entry name" value="AAA+_ATPase"/>
</dbReference>
<dbReference type="Pfam" id="PF00005">
    <property type="entry name" value="ABC_tran"/>
    <property type="match status" value="1"/>
</dbReference>
<dbReference type="InterPro" id="IPR003439">
    <property type="entry name" value="ABC_transporter-like_ATP-bd"/>
</dbReference>
<feature type="domain" description="ABC transporter" evidence="11">
    <location>
        <begin position="464"/>
        <end position="705"/>
    </location>
</feature>
<protein>
    <submittedName>
        <fullName evidence="12">Vitamin B12 import ATP-binding protein BtuD</fullName>
    </submittedName>
</protein>
<feature type="transmembrane region" description="Helical" evidence="10">
    <location>
        <begin position="347"/>
        <end position="371"/>
    </location>
</feature>
<evidence type="ECO:0000256" key="4">
    <source>
        <dbReference type="ARBA" id="ARBA00022519"/>
    </source>
</evidence>
<feature type="transmembrane region" description="Helical" evidence="10">
    <location>
        <begin position="132"/>
        <end position="152"/>
    </location>
</feature>
<dbReference type="RefSeq" id="WP_228879019.1">
    <property type="nucleotide sequence ID" value="NZ_CAJQZC010000006.1"/>
</dbReference>
<feature type="transmembrane region" description="Helical" evidence="10">
    <location>
        <begin position="183"/>
        <end position="201"/>
    </location>
</feature>
<keyword evidence="13" id="KW-1185">Reference proteome</keyword>
<evidence type="ECO:0000256" key="10">
    <source>
        <dbReference type="SAM" id="Phobius"/>
    </source>
</evidence>
<dbReference type="InterPro" id="IPR051120">
    <property type="entry name" value="ABC_AA/LPS_Transport"/>
</dbReference>
<evidence type="ECO:0000256" key="1">
    <source>
        <dbReference type="ARBA" id="ARBA00004651"/>
    </source>
</evidence>
<feature type="transmembrane region" description="Helical" evidence="10">
    <location>
        <begin position="391"/>
        <end position="412"/>
    </location>
</feature>
<comment type="subcellular location">
    <subcellularLocation>
        <location evidence="1">Cell membrane</location>
        <topology evidence="1">Multi-pass membrane protein</topology>
    </subcellularLocation>
</comment>
<dbReference type="GO" id="GO:0016887">
    <property type="term" value="F:ATP hydrolysis activity"/>
    <property type="evidence" value="ECO:0007669"/>
    <property type="project" value="InterPro"/>
</dbReference>
<dbReference type="Gene3D" id="3.40.50.300">
    <property type="entry name" value="P-loop containing nucleotide triphosphate hydrolases"/>
    <property type="match status" value="1"/>
</dbReference>
<dbReference type="PANTHER" id="PTHR45772">
    <property type="entry name" value="CONSERVED COMPONENT OF ABC TRANSPORTER FOR NATURAL AMINO ACIDS-RELATED"/>
    <property type="match status" value="1"/>
</dbReference>
<dbReference type="GO" id="GO:0005524">
    <property type="term" value="F:ATP binding"/>
    <property type="evidence" value="ECO:0007669"/>
    <property type="project" value="UniProtKB-KW"/>
</dbReference>
<dbReference type="InterPro" id="IPR001851">
    <property type="entry name" value="ABC_transp_permease"/>
</dbReference>
<evidence type="ECO:0000256" key="6">
    <source>
        <dbReference type="ARBA" id="ARBA00022741"/>
    </source>
</evidence>
<keyword evidence="9 10" id="KW-0472">Membrane</keyword>
<accession>A0A9N8X2W6</accession>
<keyword evidence="7 12" id="KW-0067">ATP-binding</keyword>
<evidence type="ECO:0000313" key="12">
    <source>
        <dbReference type="EMBL" id="CAG4905179.1"/>
    </source>
</evidence>
<dbReference type="EMBL" id="CAJQZC010000006">
    <property type="protein sequence ID" value="CAG4905179.1"/>
    <property type="molecule type" value="Genomic_DNA"/>
</dbReference>
<dbReference type="PROSITE" id="PS50893">
    <property type="entry name" value="ABC_TRANSPORTER_2"/>
    <property type="match status" value="1"/>
</dbReference>
<evidence type="ECO:0000256" key="2">
    <source>
        <dbReference type="ARBA" id="ARBA00022448"/>
    </source>
</evidence>
<name>A0A9N8X2W6_9BURK</name>
<dbReference type="InterPro" id="IPR032823">
    <property type="entry name" value="BCA_ABC_TP_C"/>
</dbReference>
<keyword evidence="8 10" id="KW-1133">Transmembrane helix</keyword>
<evidence type="ECO:0000256" key="3">
    <source>
        <dbReference type="ARBA" id="ARBA00022475"/>
    </source>
</evidence>
<dbReference type="InterPro" id="IPR027417">
    <property type="entry name" value="P-loop_NTPase"/>
</dbReference>
<feature type="transmembrane region" description="Helical" evidence="10">
    <location>
        <begin position="29"/>
        <end position="45"/>
    </location>
</feature>
<proteinExistence type="predicted"/>
<dbReference type="AlphaFoldDB" id="A0A9N8X2W6"/>
<feature type="transmembrane region" description="Helical" evidence="10">
    <location>
        <begin position="77"/>
        <end position="97"/>
    </location>
</feature>
<dbReference type="Pfam" id="PF02653">
    <property type="entry name" value="BPD_transp_2"/>
    <property type="match status" value="1"/>
</dbReference>
<gene>
    <name evidence="12" type="primary">btuD_8</name>
    <name evidence="12" type="ORF">LMG31841_03415</name>
</gene>
<dbReference type="InterPro" id="IPR043428">
    <property type="entry name" value="LivM-like"/>
</dbReference>
<evidence type="ECO:0000256" key="9">
    <source>
        <dbReference type="ARBA" id="ARBA00023136"/>
    </source>
</evidence>
<dbReference type="Pfam" id="PF12399">
    <property type="entry name" value="BCA_ABC_TP_C"/>
    <property type="match status" value="1"/>
</dbReference>
<dbReference type="CDD" id="cd06581">
    <property type="entry name" value="TM_PBP1_LivM_like"/>
    <property type="match status" value="1"/>
</dbReference>
<evidence type="ECO:0000259" key="11">
    <source>
        <dbReference type="PROSITE" id="PS50893"/>
    </source>
</evidence>
<dbReference type="CDD" id="cd03219">
    <property type="entry name" value="ABC_Mj1267_LivG_branched"/>
    <property type="match status" value="1"/>
</dbReference>
<keyword evidence="2" id="KW-0813">Transport</keyword>
<keyword evidence="3" id="KW-1003">Cell membrane</keyword>
<sequence length="709" mass="74353">MRPDLHHARSTFDSAGAGLHAYPSAWRTGSSWLALIALLVVPPCLSSQSWLLAYLAQTASMIVFALSWNLLLGETGLLSFGHAAFAGLGALVAAYLFNRHGIALPWLPFAGGIGGALAGAIAGLVATRRAGTAFAMITLGIGELVAAAAWSLPDWFGGEAGVAIDRASGPAWGTFTFGPAREAYAVIVCWCLLATFAMWTLSRTPFVRLANAVRDNPVRAASTGCDPRRVRYRMFVLSSFFAGVAGTLGLVNVELVSTESVGMLRSGSVLIATVMGGSGAFFGPVVGAVVLVFFSAAIASVTHAWLFYLGLLFIVIVVRSPDGIAGLVALVAAHLRRYGWRASSRGVVFDICAGMTWTFAIVLAVQYAYALQSADETGGRVLMAGAPAIDTTARIATTCVVIVALALTGWWMSRRAQREWAHLEAHRGATAAAKAVAGANINSEPRTTPIASITSGMKAGAPAIVLRGVEKSVDGTAILRGVDLTIAAGERHALIGPNGAGKSTLFNLIAGAGRASAGRIEINGIDTTRSTPSAISRGGVARSFQTTSVFGRLTVFDNLRCAVLAANGEGVRWWHRWLPARAVDVRVERVLEAVGLASRRHVFAGTLSYAEQRALDLGIALAGGAPTLLLDEPTAGMNRAEAARAIELIREATRGRTLLMIEHDMDAVFGLADRVSVIVQGCVIATGTPEAIRADRNVRAAYLGEDPAR</sequence>
<dbReference type="PANTHER" id="PTHR45772:SF9">
    <property type="entry name" value="CONSERVED COMPONENT OF ABC TRANSPORTER FOR NATURAL AMINO ACIDS"/>
    <property type="match status" value="1"/>
</dbReference>
<keyword evidence="6" id="KW-0547">Nucleotide-binding</keyword>
<evidence type="ECO:0000256" key="7">
    <source>
        <dbReference type="ARBA" id="ARBA00022840"/>
    </source>
</evidence>
<evidence type="ECO:0000256" key="5">
    <source>
        <dbReference type="ARBA" id="ARBA00022692"/>
    </source>
</evidence>
<comment type="caution">
    <text evidence="12">The sequence shown here is derived from an EMBL/GenBank/DDBJ whole genome shotgun (WGS) entry which is preliminary data.</text>
</comment>
<dbReference type="GO" id="GO:0005886">
    <property type="term" value="C:plasma membrane"/>
    <property type="evidence" value="ECO:0007669"/>
    <property type="project" value="UniProtKB-SubCell"/>
</dbReference>
<keyword evidence="4" id="KW-0997">Cell inner membrane</keyword>
<keyword evidence="5 10" id="KW-0812">Transmembrane</keyword>
<organism evidence="12 13">
    <name type="scientific">Paraburkholderia saeva</name>
    <dbReference type="NCBI Taxonomy" id="2777537"/>
    <lineage>
        <taxon>Bacteria</taxon>
        <taxon>Pseudomonadati</taxon>
        <taxon>Pseudomonadota</taxon>
        <taxon>Betaproteobacteria</taxon>
        <taxon>Burkholderiales</taxon>
        <taxon>Burkholderiaceae</taxon>
        <taxon>Paraburkholderia</taxon>
    </lineage>
</organism>
<feature type="transmembrane region" description="Helical" evidence="10">
    <location>
        <begin position="305"/>
        <end position="335"/>
    </location>
</feature>
<reference evidence="12" key="1">
    <citation type="submission" date="2021-04" db="EMBL/GenBank/DDBJ databases">
        <authorList>
            <person name="Vanwijnsberghe S."/>
        </authorList>
    </citation>
    <scope>NUCLEOTIDE SEQUENCE</scope>
    <source>
        <strain evidence="12">LMG 31841</strain>
    </source>
</reference>
<dbReference type="SMART" id="SM00382">
    <property type="entry name" value="AAA"/>
    <property type="match status" value="1"/>
</dbReference>
<dbReference type="GO" id="GO:0015658">
    <property type="term" value="F:branched-chain amino acid transmembrane transporter activity"/>
    <property type="evidence" value="ECO:0007669"/>
    <property type="project" value="InterPro"/>
</dbReference>
<evidence type="ECO:0000256" key="8">
    <source>
        <dbReference type="ARBA" id="ARBA00022989"/>
    </source>
</evidence>
<dbReference type="Proteomes" id="UP000789704">
    <property type="component" value="Unassembled WGS sequence"/>
</dbReference>